<dbReference type="SUPFAM" id="SSF50129">
    <property type="entry name" value="GroES-like"/>
    <property type="match status" value="1"/>
</dbReference>
<gene>
    <name evidence="4" type="ORF">SAMN05421854_107443</name>
</gene>
<dbReference type="InterPro" id="IPR020843">
    <property type="entry name" value="ER"/>
</dbReference>
<protein>
    <submittedName>
        <fullName evidence="4">NADPH:quinone reductase</fullName>
    </submittedName>
</protein>
<sequence>MSKAMGFRELGGPEVLRLEEVAEPRPGPGEVRIRTKAAGVQAFDVAVLAGLIPVPEPGAFTVPGNEFAGVVDEVGEGAEGFAAGDEVLGFGRLGAYQELVVAGADQVVAKPPEMPWEVAGAFTAAAQTAEIAIERINVGPGDTVLVHGAAGSVGAMAVQLSRSRGAKVLGVARPAWHEQVRALGAIPLAYSEDFVERVAPHGVTAAIDGVGGAALEYTLDLIEDRSRILTLVEHDRAGELGILLTVNDRSAARLARLAGRYAKGELTHRIMATFPLAEAAEAMRTYQAGNIHGKIVLTMD</sequence>
<dbReference type="GO" id="GO:0070402">
    <property type="term" value="F:NADPH binding"/>
    <property type="evidence" value="ECO:0007669"/>
    <property type="project" value="TreeGrafter"/>
</dbReference>
<name>A0A1I5U881_9PSEU</name>
<dbReference type="SMART" id="SM00829">
    <property type="entry name" value="PKS_ER"/>
    <property type="match status" value="1"/>
</dbReference>
<dbReference type="SUPFAM" id="SSF51735">
    <property type="entry name" value="NAD(P)-binding Rossmann-fold domains"/>
    <property type="match status" value="1"/>
</dbReference>
<dbReference type="OrthoDB" id="3727682at2"/>
<feature type="domain" description="Enoyl reductase (ER)" evidence="3">
    <location>
        <begin position="11"/>
        <end position="297"/>
    </location>
</feature>
<dbReference type="InterPro" id="IPR036291">
    <property type="entry name" value="NAD(P)-bd_dom_sf"/>
</dbReference>
<evidence type="ECO:0000256" key="1">
    <source>
        <dbReference type="ARBA" id="ARBA00022857"/>
    </source>
</evidence>
<dbReference type="EMBL" id="FOWC01000007">
    <property type="protein sequence ID" value="SFP91473.1"/>
    <property type="molecule type" value="Genomic_DNA"/>
</dbReference>
<organism evidence="4 5">
    <name type="scientific">Amycolatopsis rubida</name>
    <dbReference type="NCBI Taxonomy" id="112413"/>
    <lineage>
        <taxon>Bacteria</taxon>
        <taxon>Bacillati</taxon>
        <taxon>Actinomycetota</taxon>
        <taxon>Actinomycetes</taxon>
        <taxon>Pseudonocardiales</taxon>
        <taxon>Pseudonocardiaceae</taxon>
        <taxon>Amycolatopsis</taxon>
    </lineage>
</organism>
<dbReference type="Pfam" id="PF08240">
    <property type="entry name" value="ADH_N"/>
    <property type="match status" value="1"/>
</dbReference>
<dbReference type="Gene3D" id="3.90.180.10">
    <property type="entry name" value="Medium-chain alcohol dehydrogenases, catalytic domain"/>
    <property type="match status" value="1"/>
</dbReference>
<dbReference type="CDD" id="cd05289">
    <property type="entry name" value="MDR_like_2"/>
    <property type="match status" value="1"/>
</dbReference>
<reference evidence="4 5" key="1">
    <citation type="submission" date="2016-10" db="EMBL/GenBank/DDBJ databases">
        <authorList>
            <person name="de Groot N.N."/>
        </authorList>
    </citation>
    <scope>NUCLEOTIDE SEQUENCE [LARGE SCALE GENOMIC DNA]</scope>
    <source>
        <strain evidence="4 5">DSM 44637</strain>
    </source>
</reference>
<keyword evidence="1" id="KW-0521">NADP</keyword>
<evidence type="ECO:0000313" key="4">
    <source>
        <dbReference type="EMBL" id="SFP91473.1"/>
    </source>
</evidence>
<evidence type="ECO:0000259" key="3">
    <source>
        <dbReference type="SMART" id="SM00829"/>
    </source>
</evidence>
<dbReference type="Pfam" id="PF13602">
    <property type="entry name" value="ADH_zinc_N_2"/>
    <property type="match status" value="1"/>
</dbReference>
<dbReference type="Gene3D" id="3.40.50.720">
    <property type="entry name" value="NAD(P)-binding Rossmann-like Domain"/>
    <property type="match status" value="1"/>
</dbReference>
<accession>A0A1I5U881</accession>
<dbReference type="Proteomes" id="UP000199137">
    <property type="component" value="Unassembled WGS sequence"/>
</dbReference>
<dbReference type="RefSeq" id="WP_093575084.1">
    <property type="nucleotide sequence ID" value="NZ_FOWC01000007.1"/>
</dbReference>
<dbReference type="AlphaFoldDB" id="A0A1I5U881"/>
<evidence type="ECO:0000313" key="5">
    <source>
        <dbReference type="Proteomes" id="UP000199137"/>
    </source>
</evidence>
<dbReference type="GO" id="GO:0016651">
    <property type="term" value="F:oxidoreductase activity, acting on NAD(P)H"/>
    <property type="evidence" value="ECO:0007669"/>
    <property type="project" value="TreeGrafter"/>
</dbReference>
<dbReference type="InterPro" id="IPR013154">
    <property type="entry name" value="ADH-like_N"/>
</dbReference>
<evidence type="ECO:0000256" key="2">
    <source>
        <dbReference type="ARBA" id="ARBA00023002"/>
    </source>
</evidence>
<dbReference type="PANTHER" id="PTHR48106">
    <property type="entry name" value="QUINONE OXIDOREDUCTASE PIG3-RELATED"/>
    <property type="match status" value="1"/>
</dbReference>
<keyword evidence="2" id="KW-0560">Oxidoreductase</keyword>
<proteinExistence type="predicted"/>
<dbReference type="STRING" id="112413.SAMN05421854_107443"/>
<dbReference type="InterPro" id="IPR011032">
    <property type="entry name" value="GroES-like_sf"/>
</dbReference>